<dbReference type="Pfam" id="PF13041">
    <property type="entry name" value="PPR_2"/>
    <property type="match status" value="1"/>
</dbReference>
<gene>
    <name evidence="4" type="ORF">LITE_LOCUS39427</name>
</gene>
<evidence type="ECO:0000256" key="1">
    <source>
        <dbReference type="ARBA" id="ARBA00022737"/>
    </source>
</evidence>
<evidence type="ECO:0000313" key="5">
    <source>
        <dbReference type="Proteomes" id="UP001154282"/>
    </source>
</evidence>
<comment type="caution">
    <text evidence="4">The sequence shown here is derived from an EMBL/GenBank/DDBJ whole genome shotgun (WGS) entry which is preliminary data.</text>
</comment>
<dbReference type="PANTHER" id="PTHR47942:SF16">
    <property type="entry name" value="PENTATRICOPEPTIDE REPEAT DOMAIN CONTAINING PROTEIN-RELATED"/>
    <property type="match status" value="1"/>
</dbReference>
<dbReference type="InterPro" id="IPR051222">
    <property type="entry name" value="PPR/CCM1_RNA-binding"/>
</dbReference>
<feature type="repeat" description="PPR" evidence="2">
    <location>
        <begin position="338"/>
        <end position="372"/>
    </location>
</feature>
<name>A0AAV0PRX0_9ROSI</name>
<evidence type="ECO:0000256" key="3">
    <source>
        <dbReference type="SAM" id="MobiDB-lite"/>
    </source>
</evidence>
<dbReference type="InterPro" id="IPR011990">
    <property type="entry name" value="TPR-like_helical_dom_sf"/>
</dbReference>
<feature type="compositionally biased region" description="Basic residues" evidence="3">
    <location>
        <begin position="108"/>
        <end position="124"/>
    </location>
</feature>
<keyword evidence="5" id="KW-1185">Reference proteome</keyword>
<dbReference type="EMBL" id="CAMGYJ010000009">
    <property type="protein sequence ID" value="CAI0472901.1"/>
    <property type="molecule type" value="Genomic_DNA"/>
</dbReference>
<dbReference type="AlphaFoldDB" id="A0AAV0PRX0"/>
<evidence type="ECO:0000256" key="2">
    <source>
        <dbReference type="PROSITE-ProRule" id="PRU00708"/>
    </source>
</evidence>
<evidence type="ECO:0008006" key="6">
    <source>
        <dbReference type="Google" id="ProtNLM"/>
    </source>
</evidence>
<reference evidence="4" key="1">
    <citation type="submission" date="2022-08" db="EMBL/GenBank/DDBJ databases">
        <authorList>
            <person name="Gutierrez-Valencia J."/>
        </authorList>
    </citation>
    <scope>NUCLEOTIDE SEQUENCE</scope>
</reference>
<dbReference type="PROSITE" id="PS51375">
    <property type="entry name" value="PPR"/>
    <property type="match status" value="1"/>
</dbReference>
<feature type="region of interest" description="Disordered" evidence="3">
    <location>
        <begin position="96"/>
        <end position="127"/>
    </location>
</feature>
<dbReference type="PANTHER" id="PTHR47942">
    <property type="entry name" value="TETRATRICOPEPTIDE REPEAT (TPR)-LIKE SUPERFAMILY PROTEIN-RELATED"/>
    <property type="match status" value="1"/>
</dbReference>
<accession>A0AAV0PRX0</accession>
<keyword evidence="1" id="KW-0677">Repeat</keyword>
<evidence type="ECO:0000313" key="4">
    <source>
        <dbReference type="EMBL" id="CAI0472901.1"/>
    </source>
</evidence>
<dbReference type="InterPro" id="IPR002885">
    <property type="entry name" value="PPR_rpt"/>
</dbReference>
<sequence length="408" mass="45508">MTPLLHHLSPIHSPTSQPYFSSLPLFPVLAVIPFLTTRSSSVHPASSFARVSLCRRARPALAFARLCLPPPSSSMPPAKPPLICPHTRLAAARRCRAETERQATAIQQKKKASGRPSHSPRRCRSSPFTLTSPVVLQNWDLQEKASGEREIDLKTEREVFDVLPVTENNTAVVEKSFVSCKEVSDQESCKLFPFVAMAVKTLNLGAVREGKFVQAVRFHGYAHSIRAFKMVIEVFAVAGLENNVQFLLRDIVSYHRGVDLDVLGLSQSLLGSPELAGVLSSLWSVLIKFMAEKKLMENAVSVSVQAKENKFEPHIFSCEVDEALKLLEEMRSTRISSDIYSYSILIHGFCQKGDFEKCDDLWKEMAYWNIHPNIVMHSSRVSGVAVDMYFFRNSILLCEGIGRSASLS</sequence>
<dbReference type="NCBIfam" id="TIGR00756">
    <property type="entry name" value="PPR"/>
    <property type="match status" value="1"/>
</dbReference>
<dbReference type="Proteomes" id="UP001154282">
    <property type="component" value="Unassembled WGS sequence"/>
</dbReference>
<proteinExistence type="predicted"/>
<organism evidence="4 5">
    <name type="scientific">Linum tenue</name>
    <dbReference type="NCBI Taxonomy" id="586396"/>
    <lineage>
        <taxon>Eukaryota</taxon>
        <taxon>Viridiplantae</taxon>
        <taxon>Streptophyta</taxon>
        <taxon>Embryophyta</taxon>
        <taxon>Tracheophyta</taxon>
        <taxon>Spermatophyta</taxon>
        <taxon>Magnoliopsida</taxon>
        <taxon>eudicotyledons</taxon>
        <taxon>Gunneridae</taxon>
        <taxon>Pentapetalae</taxon>
        <taxon>rosids</taxon>
        <taxon>fabids</taxon>
        <taxon>Malpighiales</taxon>
        <taxon>Linaceae</taxon>
        <taxon>Linum</taxon>
    </lineage>
</organism>
<protein>
    <recommendedName>
        <fullName evidence="6">Pentatricopeptide repeat-containing protein</fullName>
    </recommendedName>
</protein>
<dbReference type="Gene3D" id="1.25.40.10">
    <property type="entry name" value="Tetratricopeptide repeat domain"/>
    <property type="match status" value="1"/>
</dbReference>